<name>A0A453SXI1_AEGTS</name>
<sequence>MKELIEKILSIGHVSYEVLLPVKFINMWDSALLAINREGYSIKYNGRRGVVMTEKFRQATTVWFRKSFSSTLLSLLLIILLDQYSIWASD</sequence>
<dbReference type="Proteomes" id="UP000015105">
    <property type="component" value="Chromosome 7D"/>
</dbReference>
<dbReference type="GO" id="GO:0005886">
    <property type="term" value="C:plasma membrane"/>
    <property type="evidence" value="ECO:0007669"/>
    <property type="project" value="TreeGrafter"/>
</dbReference>
<reference evidence="3" key="4">
    <citation type="submission" date="2019-03" db="UniProtKB">
        <authorList>
            <consortium name="EnsemblPlants"/>
        </authorList>
    </citation>
    <scope>IDENTIFICATION</scope>
</reference>
<keyword evidence="1" id="KW-0472">Membrane</keyword>
<feature type="transmembrane region" description="Helical" evidence="1">
    <location>
        <begin position="67"/>
        <end position="87"/>
    </location>
</feature>
<evidence type="ECO:0000256" key="1">
    <source>
        <dbReference type="SAM" id="Phobius"/>
    </source>
</evidence>
<dbReference type="AlphaFoldDB" id="A0A453SXI1"/>
<organism evidence="3 4">
    <name type="scientific">Aegilops tauschii subsp. strangulata</name>
    <name type="common">Goatgrass</name>
    <dbReference type="NCBI Taxonomy" id="200361"/>
    <lineage>
        <taxon>Eukaryota</taxon>
        <taxon>Viridiplantae</taxon>
        <taxon>Streptophyta</taxon>
        <taxon>Embryophyta</taxon>
        <taxon>Tracheophyta</taxon>
        <taxon>Spermatophyta</taxon>
        <taxon>Magnoliopsida</taxon>
        <taxon>Liliopsida</taxon>
        <taxon>Poales</taxon>
        <taxon>Poaceae</taxon>
        <taxon>BOP clade</taxon>
        <taxon>Pooideae</taxon>
        <taxon>Triticodae</taxon>
        <taxon>Triticeae</taxon>
        <taxon>Triticinae</taxon>
        <taxon>Aegilops</taxon>
    </lineage>
</organism>
<dbReference type="Pfam" id="PF23080">
    <property type="entry name" value="DUF7046"/>
    <property type="match status" value="1"/>
</dbReference>
<proteinExistence type="predicted"/>
<dbReference type="Gramene" id="AET7Gv21137000.15">
    <property type="protein sequence ID" value="AET7Gv21137000.15"/>
    <property type="gene ID" value="AET7Gv21137000"/>
</dbReference>
<keyword evidence="1" id="KW-1133">Transmembrane helix</keyword>
<keyword evidence="4" id="KW-1185">Reference proteome</keyword>
<dbReference type="PANTHER" id="PTHR31149">
    <property type="entry name" value="EXPRESSED PROTEIN"/>
    <property type="match status" value="1"/>
</dbReference>
<evidence type="ECO:0000313" key="3">
    <source>
        <dbReference type="EnsemblPlants" id="AET7Gv21137000.15"/>
    </source>
</evidence>
<feature type="domain" description="DUF7046" evidence="2">
    <location>
        <begin position="22"/>
        <end position="62"/>
    </location>
</feature>
<reference evidence="3" key="5">
    <citation type="journal article" date="2021" name="G3 (Bethesda)">
        <title>Aegilops tauschii genome assembly Aet v5.0 features greater sequence contiguity and improved annotation.</title>
        <authorList>
            <person name="Wang L."/>
            <person name="Zhu T."/>
            <person name="Rodriguez J.C."/>
            <person name="Deal K.R."/>
            <person name="Dubcovsky J."/>
            <person name="McGuire P.E."/>
            <person name="Lux T."/>
            <person name="Spannagl M."/>
            <person name="Mayer K.F.X."/>
            <person name="Baldrich P."/>
            <person name="Meyers B.C."/>
            <person name="Huo N."/>
            <person name="Gu Y.Q."/>
            <person name="Zhou H."/>
            <person name="Devos K.M."/>
            <person name="Bennetzen J.L."/>
            <person name="Unver T."/>
            <person name="Budak H."/>
            <person name="Gulick P.J."/>
            <person name="Galiba G."/>
            <person name="Kalapos B."/>
            <person name="Nelson D.R."/>
            <person name="Li P."/>
            <person name="You F.M."/>
            <person name="Luo M.C."/>
            <person name="Dvorak J."/>
        </authorList>
    </citation>
    <scope>NUCLEOTIDE SEQUENCE [LARGE SCALE GENOMIC DNA]</scope>
    <source>
        <strain evidence="3">cv. AL8/78</strain>
    </source>
</reference>
<protein>
    <recommendedName>
        <fullName evidence="2">DUF7046 domain-containing protein</fullName>
    </recommendedName>
</protein>
<evidence type="ECO:0000313" key="4">
    <source>
        <dbReference type="Proteomes" id="UP000015105"/>
    </source>
</evidence>
<dbReference type="PANTHER" id="PTHR31149:SF10">
    <property type="entry name" value="OS05G0100900 PROTEIN"/>
    <property type="match status" value="1"/>
</dbReference>
<dbReference type="EnsemblPlants" id="AET7Gv21137000.15">
    <property type="protein sequence ID" value="AET7Gv21137000.15"/>
    <property type="gene ID" value="AET7Gv21137000"/>
</dbReference>
<reference evidence="4" key="1">
    <citation type="journal article" date="2014" name="Science">
        <title>Ancient hybridizations among the ancestral genomes of bread wheat.</title>
        <authorList>
            <consortium name="International Wheat Genome Sequencing Consortium,"/>
            <person name="Marcussen T."/>
            <person name="Sandve S.R."/>
            <person name="Heier L."/>
            <person name="Spannagl M."/>
            <person name="Pfeifer M."/>
            <person name="Jakobsen K.S."/>
            <person name="Wulff B.B."/>
            <person name="Steuernagel B."/>
            <person name="Mayer K.F."/>
            <person name="Olsen O.A."/>
        </authorList>
    </citation>
    <scope>NUCLEOTIDE SEQUENCE [LARGE SCALE GENOMIC DNA]</scope>
    <source>
        <strain evidence="4">cv. AL8/78</strain>
    </source>
</reference>
<reference evidence="3" key="3">
    <citation type="journal article" date="2017" name="Nature">
        <title>Genome sequence of the progenitor of the wheat D genome Aegilops tauschii.</title>
        <authorList>
            <person name="Luo M.C."/>
            <person name="Gu Y.Q."/>
            <person name="Puiu D."/>
            <person name="Wang H."/>
            <person name="Twardziok S.O."/>
            <person name="Deal K.R."/>
            <person name="Huo N."/>
            <person name="Zhu T."/>
            <person name="Wang L."/>
            <person name="Wang Y."/>
            <person name="McGuire P.E."/>
            <person name="Liu S."/>
            <person name="Long H."/>
            <person name="Ramasamy R.K."/>
            <person name="Rodriguez J.C."/>
            <person name="Van S.L."/>
            <person name="Yuan L."/>
            <person name="Wang Z."/>
            <person name="Xia Z."/>
            <person name="Xiao L."/>
            <person name="Anderson O.D."/>
            <person name="Ouyang S."/>
            <person name="Liang Y."/>
            <person name="Zimin A.V."/>
            <person name="Pertea G."/>
            <person name="Qi P."/>
            <person name="Bennetzen J.L."/>
            <person name="Dai X."/>
            <person name="Dawson M.W."/>
            <person name="Muller H.G."/>
            <person name="Kugler K."/>
            <person name="Rivarola-Duarte L."/>
            <person name="Spannagl M."/>
            <person name="Mayer K.F.X."/>
            <person name="Lu F.H."/>
            <person name="Bevan M.W."/>
            <person name="Leroy P."/>
            <person name="Li P."/>
            <person name="You F.M."/>
            <person name="Sun Q."/>
            <person name="Liu Z."/>
            <person name="Lyons E."/>
            <person name="Wicker T."/>
            <person name="Salzberg S.L."/>
            <person name="Devos K.M."/>
            <person name="Dvorak J."/>
        </authorList>
    </citation>
    <scope>NUCLEOTIDE SEQUENCE [LARGE SCALE GENOMIC DNA]</scope>
    <source>
        <strain evidence="3">cv. AL8/78</strain>
    </source>
</reference>
<dbReference type="InterPro" id="IPR055474">
    <property type="entry name" value="DUF7046"/>
</dbReference>
<keyword evidence="1" id="KW-0812">Transmembrane</keyword>
<reference evidence="4" key="2">
    <citation type="journal article" date="2017" name="Nat. Plants">
        <title>The Aegilops tauschii genome reveals multiple impacts of transposons.</title>
        <authorList>
            <person name="Zhao G."/>
            <person name="Zou C."/>
            <person name="Li K."/>
            <person name="Wang K."/>
            <person name="Li T."/>
            <person name="Gao L."/>
            <person name="Zhang X."/>
            <person name="Wang H."/>
            <person name="Yang Z."/>
            <person name="Liu X."/>
            <person name="Jiang W."/>
            <person name="Mao L."/>
            <person name="Kong X."/>
            <person name="Jiao Y."/>
            <person name="Jia J."/>
        </authorList>
    </citation>
    <scope>NUCLEOTIDE SEQUENCE [LARGE SCALE GENOMIC DNA]</scope>
    <source>
        <strain evidence="4">cv. AL8/78</strain>
    </source>
</reference>
<accession>A0A453SXI1</accession>
<evidence type="ECO:0000259" key="2">
    <source>
        <dbReference type="Pfam" id="PF23080"/>
    </source>
</evidence>